<sequence length="155" mass="18529">MKTKVKISEIVDGMEMQFEGSSSLLNIKTGEVTFIPTEYLREAEEGEAFEDLEDWQQEELEEAYDVIENEENYVELPTEFDIHEYRMIENFSYSVEAPKARNSLLRAIQGRGAFRRFKDRVFELDLEEDWYAYRDECYKQIAIEFCEQHDLDYTK</sequence>
<dbReference type="RefSeq" id="WP_094886962.1">
    <property type="nucleotide sequence ID" value="NZ_NPMS01000010.1"/>
</dbReference>
<dbReference type="InterPro" id="IPR005361">
    <property type="entry name" value="UPF0158"/>
</dbReference>
<reference evidence="1 2" key="1">
    <citation type="submission" date="2017-08" db="EMBL/GenBank/DDBJ databases">
        <title>Virgibacillus indicus sp. nov. and Virgibacillus profoundi sp. nov, two moderately halophilic bacteria isolated from marine sediment by using the Microfluidic Streak Plate.</title>
        <authorList>
            <person name="Xu B."/>
            <person name="Hu B."/>
            <person name="Wang J."/>
            <person name="Zhu Y."/>
            <person name="Huang L."/>
            <person name="Du W."/>
            <person name="Huang Y."/>
        </authorList>
    </citation>
    <scope>NUCLEOTIDE SEQUENCE [LARGE SCALE GENOMIC DNA]</scope>
    <source>
        <strain evidence="1 2">IO3-P2-C2</strain>
    </source>
</reference>
<dbReference type="Pfam" id="PF03682">
    <property type="entry name" value="UPF0158"/>
    <property type="match status" value="1"/>
</dbReference>
<keyword evidence="2" id="KW-1185">Reference proteome</keyword>
<comment type="caution">
    <text evidence="1">The sequence shown here is derived from an EMBL/GenBank/DDBJ whole genome shotgun (WGS) entry which is preliminary data.</text>
</comment>
<organism evidence="1 2">
    <name type="scientific">Virgibacillus indicus</name>
    <dbReference type="NCBI Taxonomy" id="2024554"/>
    <lineage>
        <taxon>Bacteria</taxon>
        <taxon>Bacillati</taxon>
        <taxon>Bacillota</taxon>
        <taxon>Bacilli</taxon>
        <taxon>Bacillales</taxon>
        <taxon>Bacillaceae</taxon>
        <taxon>Virgibacillus</taxon>
    </lineage>
</organism>
<protein>
    <submittedName>
        <fullName evidence="1">Uncharacterized protein</fullName>
    </submittedName>
</protein>
<dbReference type="AlphaFoldDB" id="A0A265N7G8"/>
<dbReference type="Proteomes" id="UP000216498">
    <property type="component" value="Unassembled WGS sequence"/>
</dbReference>
<accession>A0A265N7G8</accession>
<evidence type="ECO:0000313" key="2">
    <source>
        <dbReference type="Proteomes" id="UP000216498"/>
    </source>
</evidence>
<dbReference type="EMBL" id="NPMS01000010">
    <property type="protein sequence ID" value="OZU87389.1"/>
    <property type="molecule type" value="Genomic_DNA"/>
</dbReference>
<evidence type="ECO:0000313" key="1">
    <source>
        <dbReference type="EMBL" id="OZU87389.1"/>
    </source>
</evidence>
<gene>
    <name evidence="1" type="ORF">CIL03_16340</name>
</gene>
<dbReference type="OrthoDB" id="48384at2"/>
<proteinExistence type="predicted"/>
<name>A0A265N7G8_9BACI</name>